<dbReference type="EMBL" id="BAAADJ010000023">
    <property type="protein sequence ID" value="GAA0333961.1"/>
    <property type="molecule type" value="Genomic_DNA"/>
</dbReference>
<comment type="caution">
    <text evidence="2">The sequence shown here is derived from an EMBL/GenBank/DDBJ whole genome shotgun (WGS) entry which is preliminary data.</text>
</comment>
<keyword evidence="3" id="KW-1185">Reference proteome</keyword>
<proteinExistence type="predicted"/>
<evidence type="ECO:0008006" key="4">
    <source>
        <dbReference type="Google" id="ProtNLM"/>
    </source>
</evidence>
<organism evidence="2 3">
    <name type="scientific">Bacillus carboniphilus</name>
    <dbReference type="NCBI Taxonomy" id="86663"/>
    <lineage>
        <taxon>Bacteria</taxon>
        <taxon>Bacillati</taxon>
        <taxon>Bacillota</taxon>
        <taxon>Bacilli</taxon>
        <taxon>Bacillales</taxon>
        <taxon>Bacillaceae</taxon>
        <taxon>Bacillus</taxon>
    </lineage>
</organism>
<sequence>MRLLNNSNSLYRTIIRQSFLETILSIGVIALFYTVSLYFVYETEEIIETKLHEWNADRFSSASKYWGLTNLEWKDSAQETIDLQTLIEDGYLGLEYEFDEIPTFFFSNRITDLYSLQSKVFIRYQGGTVSTKVRLCEPEMDCETSEEAILETNWK</sequence>
<keyword evidence="1" id="KW-1133">Transmembrane helix</keyword>
<feature type="transmembrane region" description="Helical" evidence="1">
    <location>
        <begin position="20"/>
        <end position="41"/>
    </location>
</feature>
<evidence type="ECO:0000313" key="3">
    <source>
        <dbReference type="Proteomes" id="UP001500782"/>
    </source>
</evidence>
<keyword evidence="1" id="KW-0812">Transmembrane</keyword>
<gene>
    <name evidence="2" type="ORF">GCM10008967_25900</name>
</gene>
<evidence type="ECO:0000256" key="1">
    <source>
        <dbReference type="SAM" id="Phobius"/>
    </source>
</evidence>
<name>A0ABP3G2U7_9BACI</name>
<reference evidence="3" key="1">
    <citation type="journal article" date="2019" name="Int. J. Syst. Evol. Microbiol.">
        <title>The Global Catalogue of Microorganisms (GCM) 10K type strain sequencing project: providing services to taxonomists for standard genome sequencing and annotation.</title>
        <authorList>
            <consortium name="The Broad Institute Genomics Platform"/>
            <consortium name="The Broad Institute Genome Sequencing Center for Infectious Disease"/>
            <person name="Wu L."/>
            <person name="Ma J."/>
        </authorList>
    </citation>
    <scope>NUCLEOTIDE SEQUENCE [LARGE SCALE GENOMIC DNA]</scope>
    <source>
        <strain evidence="3">JCM 9731</strain>
    </source>
</reference>
<accession>A0ABP3G2U7</accession>
<evidence type="ECO:0000313" key="2">
    <source>
        <dbReference type="EMBL" id="GAA0333961.1"/>
    </source>
</evidence>
<protein>
    <recommendedName>
        <fullName evidence="4">Competence protein ComG</fullName>
    </recommendedName>
</protein>
<dbReference type="Proteomes" id="UP001500782">
    <property type="component" value="Unassembled WGS sequence"/>
</dbReference>
<keyword evidence="1" id="KW-0472">Membrane</keyword>